<dbReference type="Pfam" id="PF12973">
    <property type="entry name" value="Cupin_7"/>
    <property type="match status" value="1"/>
</dbReference>
<evidence type="ECO:0000313" key="2">
    <source>
        <dbReference type="EMBL" id="MUG65267.1"/>
    </source>
</evidence>
<proteinExistence type="predicted"/>
<dbReference type="InterPro" id="IPR014710">
    <property type="entry name" value="RmlC-like_jellyroll"/>
</dbReference>
<evidence type="ECO:0000259" key="1">
    <source>
        <dbReference type="Pfam" id="PF12973"/>
    </source>
</evidence>
<dbReference type="InterPro" id="IPR025979">
    <property type="entry name" value="ChrR-like_cupin_dom"/>
</dbReference>
<evidence type="ECO:0000313" key="4">
    <source>
        <dbReference type="Proteomes" id="UP000215596"/>
    </source>
</evidence>
<dbReference type="EMBL" id="NPBY01000022">
    <property type="protein sequence ID" value="PAD78295.1"/>
    <property type="molecule type" value="Genomic_DNA"/>
</dbReference>
<protein>
    <submittedName>
        <fullName evidence="2">Cupin domain-containing protein</fullName>
    </submittedName>
</protein>
<sequence>MKQQHFISKIGDRQWKKGVFHNSEYQPLWKERTEKSRTEAFIVKLNPGGFIPVHNHPGREYAYVLEGRMLAGGEPMEQGDFLTAGPGELHDIRTDTGVIFFIVIEEPIEIVEDSDD</sequence>
<name>A0A268EYS9_9BACL</name>
<evidence type="ECO:0000313" key="5">
    <source>
        <dbReference type="Proteomes" id="UP000435177"/>
    </source>
</evidence>
<dbReference type="Proteomes" id="UP000215596">
    <property type="component" value="Unassembled WGS sequence"/>
</dbReference>
<dbReference type="InterPro" id="IPR011051">
    <property type="entry name" value="RmlC_Cupin_sf"/>
</dbReference>
<dbReference type="EMBL" id="WOAA01000002">
    <property type="protein sequence ID" value="MUG65267.1"/>
    <property type="molecule type" value="Genomic_DNA"/>
</dbReference>
<reference evidence="3 4" key="1">
    <citation type="submission" date="2017-07" db="EMBL/GenBank/DDBJ databases">
        <title>Isolation and whole genome analysis of endospore-forming bacteria from heroin.</title>
        <authorList>
            <person name="Kalinowski J."/>
            <person name="Ahrens B."/>
            <person name="Al-Dilaimi A."/>
            <person name="Winkler A."/>
            <person name="Wibberg D."/>
            <person name="Schleenbecker U."/>
            <person name="Ruckert C."/>
            <person name="Wolfel R."/>
            <person name="Grass G."/>
        </authorList>
    </citation>
    <scope>NUCLEOTIDE SEQUENCE [LARGE SCALE GENOMIC DNA]</scope>
    <source>
        <strain evidence="3 4">7537-G1</strain>
    </source>
</reference>
<dbReference type="SUPFAM" id="SSF51182">
    <property type="entry name" value="RmlC-like cupins"/>
    <property type="match status" value="1"/>
</dbReference>
<reference evidence="2 5" key="2">
    <citation type="submission" date="2019-11" db="EMBL/GenBank/DDBJ databases">
        <title>Draft genome sequences of five Paenibacillus species of dairy origin.</title>
        <authorList>
            <person name="Olajide A.M."/>
            <person name="Chen S."/>
            <person name="Lapointe G."/>
        </authorList>
    </citation>
    <scope>NUCLEOTIDE SEQUENCE [LARGE SCALE GENOMIC DNA]</scope>
    <source>
        <strain evidence="2 5">3CS1</strain>
    </source>
</reference>
<accession>A0A268EYS9</accession>
<dbReference type="RefSeq" id="WP_095264453.1">
    <property type="nucleotide sequence ID" value="NZ_NPBY01000022.1"/>
</dbReference>
<dbReference type="AlphaFoldDB" id="A0A268EYS9"/>
<evidence type="ECO:0000313" key="3">
    <source>
        <dbReference type="EMBL" id="PAD78295.1"/>
    </source>
</evidence>
<gene>
    <name evidence="3" type="ORF">CHH67_07135</name>
    <name evidence="2" type="ORF">GNP94_04510</name>
</gene>
<dbReference type="OrthoDB" id="2596317at2"/>
<keyword evidence="5" id="KW-1185">Reference proteome</keyword>
<organism evidence="3 4">
    <name type="scientific">Paenibacillus campinasensis</name>
    <dbReference type="NCBI Taxonomy" id="66347"/>
    <lineage>
        <taxon>Bacteria</taxon>
        <taxon>Bacillati</taxon>
        <taxon>Bacillota</taxon>
        <taxon>Bacilli</taxon>
        <taxon>Bacillales</taxon>
        <taxon>Paenibacillaceae</taxon>
        <taxon>Paenibacillus</taxon>
    </lineage>
</organism>
<comment type="caution">
    <text evidence="3">The sequence shown here is derived from an EMBL/GenBank/DDBJ whole genome shotgun (WGS) entry which is preliminary data.</text>
</comment>
<feature type="domain" description="ChrR-like cupin" evidence="1">
    <location>
        <begin position="4"/>
        <end position="102"/>
    </location>
</feature>
<dbReference type="Gene3D" id="2.60.120.10">
    <property type="entry name" value="Jelly Rolls"/>
    <property type="match status" value="1"/>
</dbReference>
<dbReference type="Proteomes" id="UP000435177">
    <property type="component" value="Unassembled WGS sequence"/>
</dbReference>